<reference evidence="1" key="1">
    <citation type="submission" date="2020-08" db="EMBL/GenBank/DDBJ databases">
        <title>Plant Genome Project.</title>
        <authorList>
            <person name="Zhang R.-G."/>
        </authorList>
    </citation>
    <scope>NUCLEOTIDE SEQUENCE</scope>
    <source>
        <strain evidence="1">WSP0</strain>
        <tissue evidence="1">Leaf</tissue>
    </source>
</reference>
<proteinExistence type="predicted"/>
<sequence>MIYSSCTTISVSHQGGLISHHHTEGETKLWDICGDGFDSMEGAGLLKIASLSLDEPETNLMKVRVVVLRTSFCVSLPFGLKQWFVP</sequence>
<protein>
    <submittedName>
        <fullName evidence="1">Uncharacterized protein</fullName>
    </submittedName>
</protein>
<comment type="caution">
    <text evidence="1">The sequence shown here is derived from an EMBL/GenBank/DDBJ whole genome shotgun (WGS) entry which is preliminary data.</text>
</comment>
<dbReference type="Proteomes" id="UP000823749">
    <property type="component" value="Chromosome 8"/>
</dbReference>
<gene>
    <name evidence="1" type="ORF">RHGRI_022876</name>
</gene>
<dbReference type="AlphaFoldDB" id="A0AAV6J144"/>
<dbReference type="EMBL" id="JACTNZ010000008">
    <property type="protein sequence ID" value="KAG5534906.1"/>
    <property type="molecule type" value="Genomic_DNA"/>
</dbReference>
<accession>A0AAV6J144</accession>
<name>A0AAV6J144_9ERIC</name>
<organism evidence="1 2">
    <name type="scientific">Rhododendron griersonianum</name>
    <dbReference type="NCBI Taxonomy" id="479676"/>
    <lineage>
        <taxon>Eukaryota</taxon>
        <taxon>Viridiplantae</taxon>
        <taxon>Streptophyta</taxon>
        <taxon>Embryophyta</taxon>
        <taxon>Tracheophyta</taxon>
        <taxon>Spermatophyta</taxon>
        <taxon>Magnoliopsida</taxon>
        <taxon>eudicotyledons</taxon>
        <taxon>Gunneridae</taxon>
        <taxon>Pentapetalae</taxon>
        <taxon>asterids</taxon>
        <taxon>Ericales</taxon>
        <taxon>Ericaceae</taxon>
        <taxon>Ericoideae</taxon>
        <taxon>Rhodoreae</taxon>
        <taxon>Rhododendron</taxon>
    </lineage>
</organism>
<evidence type="ECO:0000313" key="1">
    <source>
        <dbReference type="EMBL" id="KAG5534906.1"/>
    </source>
</evidence>
<keyword evidence="2" id="KW-1185">Reference proteome</keyword>
<evidence type="ECO:0000313" key="2">
    <source>
        <dbReference type="Proteomes" id="UP000823749"/>
    </source>
</evidence>